<dbReference type="SUPFAM" id="SSF56281">
    <property type="entry name" value="Metallo-hydrolase/oxidoreductase"/>
    <property type="match status" value="2"/>
</dbReference>
<evidence type="ECO:0000313" key="14">
    <source>
        <dbReference type="Proteomes" id="UP001230268"/>
    </source>
</evidence>
<sequence length="668" mass="74178">MAYVQRIGYHNLAVPPSLQVVSLHSTYLFNVGENSQRFRFEHGLSIGKICNIFLTDTSTSCIDGLIGLMFALEGTMIQRLTVFGPPSVKEIMHNIGHFYLEPCKYEICSREIVEGGFNELLKENGITIYGTCIPRAAAHVDAATTYSSSSYSCGYIIKCDDCRGTFRPQEAIALGVKKGPAFALLKSGQAVQIEGGSWVQPSQVCGDPIKGKCFAVFHDNTPAALEMVKQALRLHENMDYLFFMRTIKGQNTGLDELEDITVVACDTPTVEADKYVMFPTAYRRNSILHAYAPQLYPSLSRRKAKSVNSESCSKATVTSFSETKEVFSPLSKLVLTPPTKAQFNSDVSLKFEMQEDYSATSMEMAGFVMPMLDESLMGNPSMTFLGTGCSAPSPLRNVSGILLQLSDDFSMLLDAGEGTLQQIFLLSKSFEDFIDTIRTIKIAFISHSHADHHLGLYSILAFQKLYMMDMDKGTDERKTVVIAPNETLKWMEFYKHNISPMDFNGLSSSIDTHYETVVNGSTLSLELIEVEHIHDSVGVKVTHQEIGTLVYSGDTRPCPGIIKAAMGCDILIHEASFNDEEREEALRRCHTTFTEALGLAETCKVGTLILTHFSQRYQTIDLEPFKSAENVILAEDLLRLPIKALTQICVPHMKALQRMNDIINMTPS</sequence>
<dbReference type="InterPro" id="IPR047151">
    <property type="entry name" value="RNZ2-like"/>
</dbReference>
<dbReference type="GO" id="GO:0005739">
    <property type="term" value="C:mitochondrion"/>
    <property type="evidence" value="ECO:0007669"/>
    <property type="project" value="TreeGrafter"/>
</dbReference>
<keyword evidence="8" id="KW-0255">Endonuclease</keyword>
<organism evidence="13 14">
    <name type="scientific">Babesia gibsoni</name>
    <dbReference type="NCBI Taxonomy" id="33632"/>
    <lineage>
        <taxon>Eukaryota</taxon>
        <taxon>Sar</taxon>
        <taxon>Alveolata</taxon>
        <taxon>Apicomplexa</taxon>
        <taxon>Aconoidasida</taxon>
        <taxon>Piroplasmida</taxon>
        <taxon>Babesiidae</taxon>
        <taxon>Babesia</taxon>
    </lineage>
</organism>
<keyword evidence="10" id="KW-0862">Zinc</keyword>
<keyword evidence="9" id="KW-0378">Hydrolase</keyword>
<dbReference type="CDD" id="cd07718">
    <property type="entry name" value="RNaseZ_ELAC1_ELAC2-C-term-like_MBL-fold"/>
    <property type="match status" value="1"/>
</dbReference>
<keyword evidence="7" id="KW-0479">Metal-binding</keyword>
<name>A0AAD8P8L0_BABGI</name>
<feature type="domain" description="Metallo-beta-lactamase" evidence="11">
    <location>
        <begin position="412"/>
        <end position="613"/>
    </location>
</feature>
<feature type="domain" description="tRNase Z endonuclease" evidence="12">
    <location>
        <begin position="16"/>
        <end position="58"/>
    </location>
</feature>
<dbReference type="GO" id="GO:0042781">
    <property type="term" value="F:3'-tRNA processing endoribonuclease activity"/>
    <property type="evidence" value="ECO:0007669"/>
    <property type="project" value="UniProtKB-EC"/>
</dbReference>
<evidence type="ECO:0000256" key="1">
    <source>
        <dbReference type="ARBA" id="ARBA00000402"/>
    </source>
</evidence>
<evidence type="ECO:0000256" key="7">
    <source>
        <dbReference type="ARBA" id="ARBA00022723"/>
    </source>
</evidence>
<dbReference type="PANTHER" id="PTHR12553:SF49">
    <property type="entry name" value="ZINC PHOSPHODIESTERASE ELAC PROTEIN 2"/>
    <property type="match status" value="1"/>
</dbReference>
<gene>
    <name evidence="13" type="ORF">BgAZ_301080</name>
</gene>
<dbReference type="InterPro" id="IPR001279">
    <property type="entry name" value="Metallo-B-lactamas"/>
</dbReference>
<evidence type="ECO:0000256" key="4">
    <source>
        <dbReference type="ARBA" id="ARBA00012477"/>
    </source>
</evidence>
<keyword evidence="5" id="KW-0819">tRNA processing</keyword>
<dbReference type="EMBL" id="JAVEPI010000003">
    <property type="protein sequence ID" value="KAK1442590.1"/>
    <property type="molecule type" value="Genomic_DNA"/>
</dbReference>
<dbReference type="GO" id="GO:1990180">
    <property type="term" value="P:mitochondrial tRNA 3'-end processing"/>
    <property type="evidence" value="ECO:0007669"/>
    <property type="project" value="TreeGrafter"/>
</dbReference>
<dbReference type="Gene3D" id="3.60.15.10">
    <property type="entry name" value="Ribonuclease Z/Hydroxyacylglutathione hydrolase-like"/>
    <property type="match status" value="2"/>
</dbReference>
<evidence type="ECO:0000256" key="6">
    <source>
        <dbReference type="ARBA" id="ARBA00022722"/>
    </source>
</evidence>
<dbReference type="InterPro" id="IPR027794">
    <property type="entry name" value="tRNase_Z_dom"/>
</dbReference>
<evidence type="ECO:0000313" key="13">
    <source>
        <dbReference type="EMBL" id="KAK1442590.1"/>
    </source>
</evidence>
<comment type="similarity">
    <text evidence="3">Belongs to the RNase Z family.</text>
</comment>
<dbReference type="Pfam" id="PF13691">
    <property type="entry name" value="Lactamase_B_4"/>
    <property type="match status" value="1"/>
</dbReference>
<keyword evidence="6" id="KW-0540">Nuclease</keyword>
<evidence type="ECO:0000256" key="3">
    <source>
        <dbReference type="ARBA" id="ARBA00007823"/>
    </source>
</evidence>
<evidence type="ECO:0000256" key="9">
    <source>
        <dbReference type="ARBA" id="ARBA00022801"/>
    </source>
</evidence>
<proteinExistence type="inferred from homology"/>
<dbReference type="EC" id="3.1.26.11" evidence="4"/>
<dbReference type="Proteomes" id="UP001230268">
    <property type="component" value="Unassembled WGS sequence"/>
</dbReference>
<dbReference type="InterPro" id="IPR036866">
    <property type="entry name" value="RibonucZ/Hydroxyglut_hydro"/>
</dbReference>
<evidence type="ECO:0000256" key="2">
    <source>
        <dbReference type="ARBA" id="ARBA00001947"/>
    </source>
</evidence>
<evidence type="ECO:0000256" key="8">
    <source>
        <dbReference type="ARBA" id="ARBA00022759"/>
    </source>
</evidence>
<comment type="cofactor">
    <cofactor evidence="2">
        <name>Zn(2+)</name>
        <dbReference type="ChEBI" id="CHEBI:29105"/>
    </cofactor>
</comment>
<dbReference type="PANTHER" id="PTHR12553">
    <property type="entry name" value="ZINC PHOSPHODIESTERASE ELAC PROTEIN 2"/>
    <property type="match status" value="1"/>
</dbReference>
<evidence type="ECO:0000256" key="10">
    <source>
        <dbReference type="ARBA" id="ARBA00022833"/>
    </source>
</evidence>
<comment type="catalytic activity">
    <reaction evidence="1">
        <text>Endonucleolytic cleavage of RNA, removing extra 3' nucleotides from tRNA precursor, generating 3' termini of tRNAs. A 3'-hydroxy group is left at the tRNA terminus and a 5'-phosphoryl group is left at the trailer molecule.</text>
        <dbReference type="EC" id="3.1.26.11"/>
    </reaction>
</comment>
<dbReference type="GO" id="GO:0046872">
    <property type="term" value="F:metal ion binding"/>
    <property type="evidence" value="ECO:0007669"/>
    <property type="project" value="UniProtKB-KW"/>
</dbReference>
<reference evidence="13" key="1">
    <citation type="submission" date="2023-08" db="EMBL/GenBank/DDBJ databases">
        <title>Draft sequence of the Babesia gibsoni genome.</title>
        <authorList>
            <person name="Yamagishi J.Y."/>
            <person name="Xuan X.X."/>
        </authorList>
    </citation>
    <scope>NUCLEOTIDE SEQUENCE</scope>
    <source>
        <strain evidence="13">Azabu</strain>
    </source>
</reference>
<comment type="caution">
    <text evidence="13">The sequence shown here is derived from an EMBL/GenBank/DDBJ whole genome shotgun (WGS) entry which is preliminary data.</text>
</comment>
<dbReference type="Pfam" id="PF12706">
    <property type="entry name" value="Lactamase_B_2"/>
    <property type="match status" value="1"/>
</dbReference>
<evidence type="ECO:0000259" key="11">
    <source>
        <dbReference type="Pfam" id="PF12706"/>
    </source>
</evidence>
<keyword evidence="14" id="KW-1185">Reference proteome</keyword>
<accession>A0AAD8P8L0</accession>
<evidence type="ECO:0000256" key="5">
    <source>
        <dbReference type="ARBA" id="ARBA00022694"/>
    </source>
</evidence>
<dbReference type="AlphaFoldDB" id="A0AAD8P8L0"/>
<evidence type="ECO:0000259" key="12">
    <source>
        <dbReference type="Pfam" id="PF13691"/>
    </source>
</evidence>
<protein>
    <recommendedName>
        <fullName evidence="4">ribonuclease Z</fullName>
        <ecNumber evidence="4">3.1.26.11</ecNumber>
    </recommendedName>
</protein>